<protein>
    <recommendedName>
        <fullName evidence="3">Alpha/beta hydrolase family protein</fullName>
    </recommendedName>
</protein>
<dbReference type="Proteomes" id="UP000198649">
    <property type="component" value="Unassembled WGS sequence"/>
</dbReference>
<proteinExistence type="predicted"/>
<dbReference type="RefSeq" id="WP_174812996.1">
    <property type="nucleotide sequence ID" value="NZ_BKAF01000008.1"/>
</dbReference>
<reference evidence="1 2" key="1">
    <citation type="submission" date="2016-10" db="EMBL/GenBank/DDBJ databases">
        <authorList>
            <person name="de Groot N.N."/>
        </authorList>
    </citation>
    <scope>NUCLEOTIDE SEQUENCE [LARGE SCALE GENOMIC DNA]</scope>
    <source>
        <strain evidence="1 2">CGMCC 1.11156</strain>
    </source>
</reference>
<dbReference type="SUPFAM" id="SSF53474">
    <property type="entry name" value="alpha/beta-Hydrolases"/>
    <property type="match status" value="1"/>
</dbReference>
<dbReference type="STRING" id="1005945.SAMN05216561_107125"/>
<evidence type="ECO:0000313" key="2">
    <source>
        <dbReference type="Proteomes" id="UP000198649"/>
    </source>
</evidence>
<evidence type="ECO:0000313" key="1">
    <source>
        <dbReference type="EMBL" id="SFI33437.1"/>
    </source>
</evidence>
<dbReference type="EMBL" id="FOQG01000007">
    <property type="protein sequence ID" value="SFI33437.1"/>
    <property type="molecule type" value="Genomic_DNA"/>
</dbReference>
<gene>
    <name evidence="1" type="ORF">SAMN05216561_107125</name>
</gene>
<evidence type="ECO:0008006" key="3">
    <source>
        <dbReference type="Google" id="ProtNLM"/>
    </source>
</evidence>
<dbReference type="Gene3D" id="3.40.50.1820">
    <property type="entry name" value="alpha/beta hydrolase"/>
    <property type="match status" value="1"/>
</dbReference>
<dbReference type="AlphaFoldDB" id="A0A1I3HCY1"/>
<accession>A0A1I3HCY1</accession>
<dbReference type="InterPro" id="IPR029058">
    <property type="entry name" value="AB_hydrolase_fold"/>
</dbReference>
<sequence length="229" mass="24643">MEASPRLIPVREPDAATGVVLVLHGGASREQQMMVSPAQLSVVRMIPTGRRVAREGRGHLAVYRLLNSYRGWDSAHTPVRDVIWAMGKVRADYADLPVGLVGHSLGGRAALLAGGQSRVESVVALNPWLYPDDDADLSGRRVLVVHGDADRIAPISRARLVAERIAQRASLGFITIPGGKHAMLSHGRVFDRFAAEFTAASLLRNVPTGALSRPVRRVIGGEQWVTAGT</sequence>
<organism evidence="1 2">
    <name type="scientific">Nocardioides psychrotolerans</name>
    <dbReference type="NCBI Taxonomy" id="1005945"/>
    <lineage>
        <taxon>Bacteria</taxon>
        <taxon>Bacillati</taxon>
        <taxon>Actinomycetota</taxon>
        <taxon>Actinomycetes</taxon>
        <taxon>Propionibacteriales</taxon>
        <taxon>Nocardioidaceae</taxon>
        <taxon>Nocardioides</taxon>
    </lineage>
</organism>
<name>A0A1I3HCY1_9ACTN</name>
<keyword evidence="2" id="KW-1185">Reference proteome</keyword>